<sequence length="118" mass="13593">ANQAQHSQTIALVPQPPTVPRSVTKSNRCAAVRRFKFCEIWGLARQATQLAVECDDDEMVHWLRTFINKKKRQLTQTSAQNNEFEEDEKENLTVANPPITKHKSRPETKRYKSAMEKA</sequence>
<organism evidence="1 2">
    <name type="scientific">Racocetra persica</name>
    <dbReference type="NCBI Taxonomy" id="160502"/>
    <lineage>
        <taxon>Eukaryota</taxon>
        <taxon>Fungi</taxon>
        <taxon>Fungi incertae sedis</taxon>
        <taxon>Mucoromycota</taxon>
        <taxon>Glomeromycotina</taxon>
        <taxon>Glomeromycetes</taxon>
        <taxon>Diversisporales</taxon>
        <taxon>Gigasporaceae</taxon>
        <taxon>Racocetra</taxon>
    </lineage>
</organism>
<evidence type="ECO:0000313" key="2">
    <source>
        <dbReference type="Proteomes" id="UP000789920"/>
    </source>
</evidence>
<accession>A0ACA9N527</accession>
<name>A0ACA9N527_9GLOM</name>
<comment type="caution">
    <text evidence="1">The sequence shown here is derived from an EMBL/GenBank/DDBJ whole genome shotgun (WGS) entry which is preliminary data.</text>
</comment>
<feature type="non-terminal residue" evidence="1">
    <location>
        <position position="1"/>
    </location>
</feature>
<dbReference type="Proteomes" id="UP000789920">
    <property type="component" value="Unassembled WGS sequence"/>
</dbReference>
<reference evidence="1" key="1">
    <citation type="submission" date="2021-06" db="EMBL/GenBank/DDBJ databases">
        <authorList>
            <person name="Kallberg Y."/>
            <person name="Tangrot J."/>
            <person name="Rosling A."/>
        </authorList>
    </citation>
    <scope>NUCLEOTIDE SEQUENCE</scope>
    <source>
        <strain evidence="1">MA461A</strain>
    </source>
</reference>
<keyword evidence="2" id="KW-1185">Reference proteome</keyword>
<evidence type="ECO:0000313" key="1">
    <source>
        <dbReference type="EMBL" id="CAG8629209.1"/>
    </source>
</evidence>
<proteinExistence type="predicted"/>
<gene>
    <name evidence="1" type="ORF">RPERSI_LOCUS7032</name>
</gene>
<protein>
    <submittedName>
        <fullName evidence="1">33264_t:CDS:1</fullName>
    </submittedName>
</protein>
<dbReference type="EMBL" id="CAJVQC010011615">
    <property type="protein sequence ID" value="CAG8629209.1"/>
    <property type="molecule type" value="Genomic_DNA"/>
</dbReference>